<keyword evidence="1" id="KW-0812">Transmembrane</keyword>
<keyword evidence="1" id="KW-0472">Membrane</keyword>
<sequence length="210" mass="21686">MVKTQAARRTLSVRTPWVRGAIGGLLVLSSTVGVMIALSGTRDTQSVLVSNSALAPGTALRDADVSVLDLPRNPVFDGYAGPQELDRSLFLGSPVGPGGMIPKSSVSATPLSDSSVVSITLSIGRPEWLQPGATATFWVQPPSAENSFGEPFVLAPTVLVLAVSTDEGFAADATTSQVDLLVSRRALPGVLHAIANNFHVSLTPSDATAP</sequence>
<organism evidence="2">
    <name type="scientific">freshwater metagenome</name>
    <dbReference type="NCBI Taxonomy" id="449393"/>
    <lineage>
        <taxon>unclassified sequences</taxon>
        <taxon>metagenomes</taxon>
        <taxon>ecological metagenomes</taxon>
    </lineage>
</organism>
<keyword evidence="1" id="KW-1133">Transmembrane helix</keyword>
<dbReference type="AlphaFoldDB" id="A0A6J6E5M1"/>
<proteinExistence type="predicted"/>
<name>A0A6J6E5M1_9ZZZZ</name>
<feature type="transmembrane region" description="Helical" evidence="1">
    <location>
        <begin position="21"/>
        <end position="40"/>
    </location>
</feature>
<evidence type="ECO:0000256" key="1">
    <source>
        <dbReference type="SAM" id="Phobius"/>
    </source>
</evidence>
<protein>
    <submittedName>
        <fullName evidence="2">Unannotated protein</fullName>
    </submittedName>
</protein>
<reference evidence="2" key="1">
    <citation type="submission" date="2020-05" db="EMBL/GenBank/DDBJ databases">
        <authorList>
            <person name="Chiriac C."/>
            <person name="Salcher M."/>
            <person name="Ghai R."/>
            <person name="Kavagutti S V."/>
        </authorList>
    </citation>
    <scope>NUCLEOTIDE SEQUENCE</scope>
</reference>
<gene>
    <name evidence="2" type="ORF">UFOPK1684_00749</name>
</gene>
<accession>A0A6J6E5M1</accession>
<evidence type="ECO:0000313" key="2">
    <source>
        <dbReference type="EMBL" id="CAB4571477.1"/>
    </source>
</evidence>
<dbReference type="EMBL" id="CAEZTM010000029">
    <property type="protein sequence ID" value="CAB4571477.1"/>
    <property type="molecule type" value="Genomic_DNA"/>
</dbReference>